<dbReference type="GO" id="GO:0005813">
    <property type="term" value="C:centrosome"/>
    <property type="evidence" value="ECO:0007669"/>
    <property type="project" value="InterPro"/>
</dbReference>
<evidence type="ECO:0000313" key="3">
    <source>
        <dbReference type="RefSeq" id="XP_026727871.1"/>
    </source>
</evidence>
<dbReference type="RefSeq" id="XP_026727871.1">
    <property type="nucleotide sequence ID" value="XM_026872070.1"/>
</dbReference>
<dbReference type="AlphaFoldDB" id="A0A7E5VI50"/>
<dbReference type="InParanoid" id="A0A7E5VI50"/>
<feature type="region of interest" description="Disordered" evidence="1">
    <location>
        <begin position="1101"/>
        <end position="1120"/>
    </location>
</feature>
<feature type="compositionally biased region" description="Low complexity" evidence="1">
    <location>
        <begin position="144"/>
        <end position="155"/>
    </location>
</feature>
<protein>
    <submittedName>
        <fullName evidence="3">Uncharacterized protein LOC113493990</fullName>
    </submittedName>
</protein>
<organism evidence="2 3">
    <name type="scientific">Trichoplusia ni</name>
    <name type="common">Cabbage looper</name>
    <dbReference type="NCBI Taxonomy" id="7111"/>
    <lineage>
        <taxon>Eukaryota</taxon>
        <taxon>Metazoa</taxon>
        <taxon>Ecdysozoa</taxon>
        <taxon>Arthropoda</taxon>
        <taxon>Hexapoda</taxon>
        <taxon>Insecta</taxon>
        <taxon>Pterygota</taxon>
        <taxon>Neoptera</taxon>
        <taxon>Endopterygota</taxon>
        <taxon>Lepidoptera</taxon>
        <taxon>Glossata</taxon>
        <taxon>Ditrysia</taxon>
        <taxon>Noctuoidea</taxon>
        <taxon>Noctuidae</taxon>
        <taxon>Plusiinae</taxon>
        <taxon>Trichoplusia</taxon>
    </lineage>
</organism>
<sequence length="1278" mass="143886">MDASASTKPDADNNSVYGFFFKLDDNYPPQTKHKNTVVKYTKLPDFDFDSKVSWPPHSYTLQPRLRRIISLDDDELIKTNRSLKASFTTAPKIMANNHTKRKIVTISEDDENDLHPKFSKDRRMYPVKTSNRSIEADFKEKQSTNRTTSRLTSSSKHAKEIKTSAKTNSLQNRKEASSISQQNFRKHQNVASLSADNAKIKNVKEKETVRSLRSHTSRISVSKHLVTPSESENELTKIKSILYDNIKSSSATYKKPVERTKTGKSVHYPPNKAKVSFLKDFQCKGKPLTVIHVPLDDKYQKQRNKESETLPNIDINNTVERGNDPDDGNRYRNVMTGTDPAPESVDQVTHTEDLQIDTICKSESTMQTEPMSEMFDSLEIPNVTLTKDKCEPKDDTLTRRMKTSSLPNLKVPPLKIASKEINSSDLSFCQSSSYVISRATLTYTSRQKINIQVVADDDVKHTQPPSPLDYPMNVVSVFRNELKNKNNNDNISSDESTKKKTSSRDEYINCLNELKSLNCSYVFNKLMKPSDIISTIKVNKGLLQSDYICEQFQRELNFIDSFFESLQYLESCSLSEKCYQDNKVENFVNNSVLFDSTFDVKNSEYDNFLSKLENGANTDDTETMASKSLCLLNLLIRDEQRRAKNLLFVLKMREDALKDFTKSQILWLEKKKKHDNTDISTLKKKQRGALLKLQHECGEMQRMRKALLTLSEKRKVALMKTKKNIELKLKNNVDVEQIILGKKRLKRNSCTDRTAPLKCFDLSSSGCEESTTSRPNSDATFVPCEAVPSAASVTSAEKCVQTSDALCTELMDNATDTAAENFVVVDGGYLNILFHNITLPQIFSSGKQYEVNEEALRNIVNSANSHNSNLSGSDVVEKLMDQIKNKDSDKSPSTPSTARSLIEEFDQYYKNLIADDKNTATSSELENDSQKVCEIKDSSVQSVEIKSEPEEDRCGLSTSTLTYSSDSTSILNETNLSTVEQPCVCESVVSVESQCSIETELGPTSQVPTGPLPVPVGAAAVVESQPADSWIPAKSSASSVSDSDSVSSQPLCASATPVSTLAAPVHCEAEELRRQQLAIEREIKALEQQQCRLLVVREIPDKPPPPYTPPTETRAPKPPRMFAPDENIKESVEKHITDPENTTEPTEAFDVFVKDYCQESLERHKQEQSDKPWDACNLLPQKPQVDLQKLVEKTSTELKEVLTSVTPAAVSGVSSRRSDHIDDILFAEWRRCEPEWTTLHTDEAIVKNQIFESIFQKILTDTIDEYKKTVQCNAVTTD</sequence>
<dbReference type="GO" id="GO:0034453">
    <property type="term" value="P:microtubule anchoring"/>
    <property type="evidence" value="ECO:0007669"/>
    <property type="project" value="InterPro"/>
</dbReference>
<dbReference type="GeneID" id="113493990"/>
<evidence type="ECO:0000313" key="2">
    <source>
        <dbReference type="Proteomes" id="UP000322000"/>
    </source>
</evidence>
<dbReference type="InterPro" id="IPR028750">
    <property type="entry name" value="CEP350/CC187"/>
</dbReference>
<dbReference type="Proteomes" id="UP000322000">
    <property type="component" value="Chromosome 5"/>
</dbReference>
<name>A0A7E5VI50_TRINI</name>
<feature type="region of interest" description="Disordered" evidence="1">
    <location>
        <begin position="132"/>
        <end position="186"/>
    </location>
</feature>
<dbReference type="PANTHER" id="PTHR13958:SF3">
    <property type="entry name" value="CAP-GLY DOMAIN-CONTAINING PROTEIN-RELATED"/>
    <property type="match status" value="1"/>
</dbReference>
<dbReference type="KEGG" id="tnl:113493990"/>
<gene>
    <name evidence="3" type="primary">LOC113493990</name>
</gene>
<feature type="compositionally biased region" description="Polar residues" evidence="1">
    <location>
        <begin position="164"/>
        <end position="186"/>
    </location>
</feature>
<dbReference type="GO" id="GO:0008017">
    <property type="term" value="F:microtubule binding"/>
    <property type="evidence" value="ECO:0007669"/>
    <property type="project" value="InterPro"/>
</dbReference>
<accession>A0A7E5VI50</accession>
<evidence type="ECO:0000256" key="1">
    <source>
        <dbReference type="SAM" id="MobiDB-lite"/>
    </source>
</evidence>
<feature type="compositionally biased region" description="Basic and acidic residues" evidence="1">
    <location>
        <begin position="134"/>
        <end position="143"/>
    </location>
</feature>
<dbReference type="OrthoDB" id="306254at2759"/>
<proteinExistence type="predicted"/>
<feature type="region of interest" description="Disordered" evidence="1">
    <location>
        <begin position="1029"/>
        <end position="1049"/>
    </location>
</feature>
<keyword evidence="2" id="KW-1185">Reference proteome</keyword>
<dbReference type="PANTHER" id="PTHR13958">
    <property type="entry name" value="CENTROSOME-ASSOCIATED PROTEIN 350"/>
    <property type="match status" value="1"/>
</dbReference>
<reference evidence="3" key="1">
    <citation type="submission" date="2025-08" db="UniProtKB">
        <authorList>
            <consortium name="RefSeq"/>
        </authorList>
    </citation>
    <scope>IDENTIFICATION</scope>
</reference>
<feature type="compositionally biased region" description="Low complexity" evidence="1">
    <location>
        <begin position="1035"/>
        <end position="1048"/>
    </location>
</feature>